<dbReference type="GeneID" id="42591647"/>
<comment type="caution">
    <text evidence="1">The sequence shown here is derived from an EMBL/GenBank/DDBJ whole genome shotgun (WGS) entry which is preliminary data.</text>
</comment>
<name>A0A9P1R8J1_PSEAI</name>
<dbReference type="Proteomes" id="UP000045039">
    <property type="component" value="Unassembled WGS sequence"/>
</dbReference>
<accession>A0A9P1R8J1</accession>
<reference evidence="2" key="1">
    <citation type="submission" date="2015-06" db="EMBL/GenBank/DDBJ databases">
        <authorList>
            <person name="Radhakrishnan Rajesh"/>
            <person name="Underwood Anthony"/>
            <person name="Al-Shahib Ali"/>
        </authorList>
    </citation>
    <scope>NUCLEOTIDE SEQUENCE [LARGE SCALE GENOMIC DNA]</scope>
    <source>
        <strain evidence="2">P19_London_7_VIM_2_05_10</strain>
    </source>
</reference>
<proteinExistence type="predicted"/>
<evidence type="ECO:0000313" key="2">
    <source>
        <dbReference type="Proteomes" id="UP000045039"/>
    </source>
</evidence>
<dbReference type="RefSeq" id="WP_003149043.1">
    <property type="nucleotide sequence ID" value="NZ_CAADLS010000456.1"/>
</dbReference>
<evidence type="ECO:0000313" key="1">
    <source>
        <dbReference type="EMBL" id="CRP80820.1"/>
    </source>
</evidence>
<sequence length="73" mass="7939">MGTRRSILEDETIDKMDDTLREVLTEVAAGRISVSKALTGISHLIHAIDAGEQSEIKTWAECADGYRSGHPAN</sequence>
<organism evidence="1 2">
    <name type="scientific">Pseudomonas aeruginosa</name>
    <dbReference type="NCBI Taxonomy" id="287"/>
    <lineage>
        <taxon>Bacteria</taxon>
        <taxon>Pseudomonadati</taxon>
        <taxon>Pseudomonadota</taxon>
        <taxon>Gammaproteobacteria</taxon>
        <taxon>Pseudomonadales</taxon>
        <taxon>Pseudomonadaceae</taxon>
        <taxon>Pseudomonas</taxon>
    </lineage>
</organism>
<gene>
    <name evidence="1" type="ORF">PAERUG_P19_London_7_VIM_2_05_10_05619</name>
</gene>
<dbReference type="AlphaFoldDB" id="A0A9P1R8J1"/>
<dbReference type="EMBL" id="CVVU01000245">
    <property type="protein sequence ID" value="CRP80820.1"/>
    <property type="molecule type" value="Genomic_DNA"/>
</dbReference>
<protein>
    <submittedName>
        <fullName evidence="1">Uncharacterized protein</fullName>
    </submittedName>
</protein>